<sequence>MEDEWGETVQVVRLNVLDDDAQNVLAQLGFRFTPTFILLDGSGDEVWRTVGIIDADEAREVVSNYANER</sequence>
<evidence type="ECO:0000313" key="1">
    <source>
        <dbReference type="EMBL" id="VAW36636.1"/>
    </source>
</evidence>
<gene>
    <name evidence="1" type="ORF">MNBD_CHLOROFLEXI01-5056</name>
</gene>
<dbReference type="SUPFAM" id="SSF52833">
    <property type="entry name" value="Thioredoxin-like"/>
    <property type="match status" value="1"/>
</dbReference>
<protein>
    <recommendedName>
        <fullName evidence="2">Thioredoxin-like fold domain-containing protein</fullName>
    </recommendedName>
</protein>
<name>A0A3B0VWN5_9ZZZZ</name>
<accession>A0A3B0VWN5</accession>
<evidence type="ECO:0008006" key="2">
    <source>
        <dbReference type="Google" id="ProtNLM"/>
    </source>
</evidence>
<dbReference type="EMBL" id="UOEU01000633">
    <property type="protein sequence ID" value="VAW36636.1"/>
    <property type="molecule type" value="Genomic_DNA"/>
</dbReference>
<organism evidence="1">
    <name type="scientific">hydrothermal vent metagenome</name>
    <dbReference type="NCBI Taxonomy" id="652676"/>
    <lineage>
        <taxon>unclassified sequences</taxon>
        <taxon>metagenomes</taxon>
        <taxon>ecological metagenomes</taxon>
    </lineage>
</organism>
<proteinExistence type="predicted"/>
<dbReference type="Gene3D" id="3.40.30.10">
    <property type="entry name" value="Glutaredoxin"/>
    <property type="match status" value="1"/>
</dbReference>
<reference evidence="1" key="1">
    <citation type="submission" date="2018-06" db="EMBL/GenBank/DDBJ databases">
        <authorList>
            <person name="Zhirakovskaya E."/>
        </authorList>
    </citation>
    <scope>NUCLEOTIDE SEQUENCE</scope>
</reference>
<dbReference type="AlphaFoldDB" id="A0A3B0VWN5"/>
<dbReference type="InterPro" id="IPR036249">
    <property type="entry name" value="Thioredoxin-like_sf"/>
</dbReference>